<dbReference type="InterPro" id="IPR031696">
    <property type="entry name" value="DUF4719"/>
</dbReference>
<organism evidence="2 3">
    <name type="scientific">Acanthochromis polyacanthus</name>
    <name type="common">spiny chromis</name>
    <dbReference type="NCBI Taxonomy" id="80966"/>
    <lineage>
        <taxon>Eukaryota</taxon>
        <taxon>Metazoa</taxon>
        <taxon>Chordata</taxon>
        <taxon>Craniata</taxon>
        <taxon>Vertebrata</taxon>
        <taxon>Euteleostomi</taxon>
        <taxon>Actinopterygii</taxon>
        <taxon>Neopterygii</taxon>
        <taxon>Teleostei</taxon>
        <taxon>Neoteleostei</taxon>
        <taxon>Acanthomorphata</taxon>
        <taxon>Ovalentaria</taxon>
        <taxon>Pomacentridae</taxon>
        <taxon>Acanthochromis</taxon>
    </lineage>
</organism>
<accession>A0A3Q1EHD4</accession>
<keyword evidence="1" id="KW-1133">Transmembrane helix</keyword>
<dbReference type="Pfam" id="PF15843">
    <property type="entry name" value="DUF4719"/>
    <property type="match status" value="1"/>
</dbReference>
<keyword evidence="1" id="KW-0472">Membrane</keyword>
<dbReference type="Ensembl" id="ENSAPOT00000012268.1">
    <property type="protein sequence ID" value="ENSAPOP00000003133.1"/>
    <property type="gene ID" value="ENSAPOG00000004593.1"/>
</dbReference>
<reference evidence="2" key="2">
    <citation type="submission" date="2025-09" db="UniProtKB">
        <authorList>
            <consortium name="Ensembl"/>
        </authorList>
    </citation>
    <scope>IDENTIFICATION</scope>
</reference>
<name>A0A3Q1EHD4_9TELE</name>
<feature type="transmembrane region" description="Helical" evidence="1">
    <location>
        <begin position="79"/>
        <end position="96"/>
    </location>
</feature>
<evidence type="ECO:0000313" key="3">
    <source>
        <dbReference type="Proteomes" id="UP000257200"/>
    </source>
</evidence>
<evidence type="ECO:0000256" key="1">
    <source>
        <dbReference type="SAM" id="Phobius"/>
    </source>
</evidence>
<dbReference type="AlphaFoldDB" id="A0A3Q1EHD4"/>
<dbReference type="PANTHER" id="PTHR38505">
    <property type="entry name" value="HYPOTHETICAL PROTEIN LOC100362176"/>
    <property type="match status" value="1"/>
</dbReference>
<keyword evidence="3" id="KW-1185">Reference proteome</keyword>
<dbReference type="GeneTree" id="ENSGT00940000174564"/>
<dbReference type="InParanoid" id="A0A3Q1EHD4"/>
<dbReference type="Proteomes" id="UP000257200">
    <property type="component" value="Unplaced"/>
</dbReference>
<protein>
    <submittedName>
        <fullName evidence="2">Uncharacterized protein</fullName>
    </submittedName>
</protein>
<reference evidence="2" key="1">
    <citation type="submission" date="2025-08" db="UniProtKB">
        <authorList>
            <consortium name="Ensembl"/>
        </authorList>
    </citation>
    <scope>IDENTIFICATION</scope>
</reference>
<keyword evidence="1" id="KW-0812">Transmembrane</keyword>
<sequence length="205" mass="22676">IISSTTTATMFSHRCQALTVFAICLLARTAVYSIRRCGQDLCRDDQICCAQANNTVALTCCRQVVDNAYYNIAMITRKLSGVLIMLLLFAAGYFVHRLLCSRSRQRTPPSNGQPTVTASQELLVESCTPDSSVDAAPRLPTYDEYVLPVPSHVNHFHIEADGGDGADAHVVFQFVEQSGFSSVVQTQKEDSDFWLRCTMSHSDEK</sequence>
<proteinExistence type="predicted"/>
<evidence type="ECO:0000313" key="2">
    <source>
        <dbReference type="Ensembl" id="ENSAPOP00000003133.1"/>
    </source>
</evidence>
<dbReference type="PANTHER" id="PTHR38505:SF1">
    <property type="entry name" value="RIKEN CDNA 1110032F04 GENE"/>
    <property type="match status" value="1"/>
</dbReference>